<reference evidence="1" key="1">
    <citation type="submission" date="2022-10" db="EMBL/GenBank/DDBJ databases">
        <title>Culturing micro-colonial fungi from biological soil crusts in the Mojave desert and describing Neophaeococcomyces mojavensis, and introducing the new genera and species Taxawa tesnikishii.</title>
        <authorList>
            <person name="Kurbessoian T."/>
            <person name="Stajich J.E."/>
        </authorList>
    </citation>
    <scope>NUCLEOTIDE SEQUENCE</scope>
    <source>
        <strain evidence="1">JES_112</strain>
    </source>
</reference>
<accession>A0ACC3AJL5</accession>
<name>A0ACC3AJL5_9EURO</name>
<evidence type="ECO:0000313" key="1">
    <source>
        <dbReference type="EMBL" id="KAJ9663675.1"/>
    </source>
</evidence>
<comment type="caution">
    <text evidence="1">The sequence shown here is derived from an EMBL/GenBank/DDBJ whole genome shotgun (WGS) entry which is preliminary data.</text>
</comment>
<proteinExistence type="predicted"/>
<keyword evidence="2" id="KW-1185">Reference proteome</keyword>
<dbReference type="Proteomes" id="UP001172386">
    <property type="component" value="Unassembled WGS sequence"/>
</dbReference>
<dbReference type="EMBL" id="JAPDRQ010000007">
    <property type="protein sequence ID" value="KAJ9663675.1"/>
    <property type="molecule type" value="Genomic_DNA"/>
</dbReference>
<gene>
    <name evidence="1" type="ORF">H2198_000687</name>
</gene>
<sequence>MLKSTTTKQEPDADTMKLIEAVLDFIRGNLNNIRNTWGTSSPQYKAASEIMQAYFNENMQKLQVDTTEANLEDLLSNLSLEEKPS</sequence>
<evidence type="ECO:0000313" key="2">
    <source>
        <dbReference type="Proteomes" id="UP001172386"/>
    </source>
</evidence>
<organism evidence="1 2">
    <name type="scientific">Neophaeococcomyces mojaviensis</name>
    <dbReference type="NCBI Taxonomy" id="3383035"/>
    <lineage>
        <taxon>Eukaryota</taxon>
        <taxon>Fungi</taxon>
        <taxon>Dikarya</taxon>
        <taxon>Ascomycota</taxon>
        <taxon>Pezizomycotina</taxon>
        <taxon>Eurotiomycetes</taxon>
        <taxon>Chaetothyriomycetidae</taxon>
        <taxon>Chaetothyriales</taxon>
        <taxon>Chaetothyriales incertae sedis</taxon>
        <taxon>Neophaeococcomyces</taxon>
    </lineage>
</organism>
<protein>
    <submittedName>
        <fullName evidence="1">Uncharacterized protein</fullName>
    </submittedName>
</protein>